<protein>
    <recommendedName>
        <fullName evidence="1">TfuA-like core domain-containing protein</fullName>
    </recommendedName>
</protein>
<dbReference type="Proteomes" id="UP000077405">
    <property type="component" value="Plasmid pYZ4"/>
</dbReference>
<feature type="domain" description="TfuA-like core" evidence="1">
    <location>
        <begin position="48"/>
        <end position="166"/>
    </location>
</feature>
<reference evidence="2 3" key="1">
    <citation type="submission" date="2018-04" db="EMBL/GenBank/DDBJ databases">
        <title>Complete genome sequence of the nitrogen-fixing bacterium Azospirillum humicireducens type strain SgZ-5.</title>
        <authorList>
            <person name="Yu Z."/>
        </authorList>
    </citation>
    <scope>NUCLEOTIDE SEQUENCE [LARGE SCALE GENOMIC DNA]</scope>
    <source>
        <strain evidence="2 3">SgZ-5</strain>
        <plasmid evidence="2 3">pYZ4</plasmid>
    </source>
</reference>
<name>A0A2R4VUP2_9PROT</name>
<dbReference type="AlphaFoldDB" id="A0A2R4VUP2"/>
<sequence length="453" mass="50898">MKVVVFLGPSLPTPTARAVLDADFRPPVSQGDVYRAVQDGAHVIGIIDGFFERIPAVWHKEILWALTQGVHVFGAASMGALRAAELADFGMIGVGRIFTAFRDGILDDDDEVAIVHGPADLEYPTLSEAMVNIRATLDRAVEDAVIGGTVRDQLLIIAKSLHFPQRNYERIFAIGTDQGREKDIGALRRWLPTGRLDIKHDDALSMLHAISDLLAHPLEPKTTNYPFVHTDTWERMIRQMEPASSDAAQEDLLEELRLNPMIYDHIMDLAMARALALRDADRQGVTSDAERFDETLNGYFVRRNLVSGPDIQSWMADQELDAAGLTTLIEHEQRIDMMKTLLRSDVHNAVPESLRVSGRFGVLSRRVRDKRRWLAENGLEGADLSATGLSEKELVFWHFRTRLGIPVPVHLDTHIRALGLENRRSFLQALARDYLYSRRGVETDQSLFEKGLR</sequence>
<dbReference type="RefSeq" id="WP_108548418.1">
    <property type="nucleotide sequence ID" value="NZ_CP028905.1"/>
</dbReference>
<gene>
    <name evidence="2" type="ORF">A6A40_24255</name>
</gene>
<accession>A0A2R4VUP2</accession>
<dbReference type="KEGG" id="ahu:A6A40_24255"/>
<geneLocation type="plasmid" evidence="2 3">
    <name>pYZ4</name>
</geneLocation>
<evidence type="ECO:0000259" key="1">
    <source>
        <dbReference type="Pfam" id="PF07812"/>
    </source>
</evidence>
<evidence type="ECO:0000313" key="3">
    <source>
        <dbReference type="Proteomes" id="UP000077405"/>
    </source>
</evidence>
<evidence type="ECO:0000313" key="2">
    <source>
        <dbReference type="EMBL" id="AWB08144.1"/>
    </source>
</evidence>
<dbReference type="InterPro" id="IPR012924">
    <property type="entry name" value="TfuA_core"/>
</dbReference>
<organism evidence="2 3">
    <name type="scientific">Azospirillum humicireducens</name>
    <dbReference type="NCBI Taxonomy" id="1226968"/>
    <lineage>
        <taxon>Bacteria</taxon>
        <taxon>Pseudomonadati</taxon>
        <taxon>Pseudomonadota</taxon>
        <taxon>Alphaproteobacteria</taxon>
        <taxon>Rhodospirillales</taxon>
        <taxon>Azospirillaceae</taxon>
        <taxon>Azospirillum</taxon>
    </lineage>
</organism>
<dbReference type="EMBL" id="CP028905">
    <property type="protein sequence ID" value="AWB08144.1"/>
    <property type="molecule type" value="Genomic_DNA"/>
</dbReference>
<keyword evidence="3" id="KW-1185">Reference proteome</keyword>
<keyword evidence="2" id="KW-0614">Plasmid</keyword>
<dbReference type="Pfam" id="PF07812">
    <property type="entry name" value="TfuA"/>
    <property type="match status" value="1"/>
</dbReference>
<dbReference type="OrthoDB" id="118811at2"/>
<proteinExistence type="predicted"/>